<keyword evidence="2" id="KW-1185">Reference proteome</keyword>
<organism evidence="1 2">
    <name type="scientific">Erwinia tasmaniensis (strain DSM 17950 / CFBP 7177 / CIP 109463 / NCPPB 4357 / Et1/99)</name>
    <dbReference type="NCBI Taxonomy" id="465817"/>
    <lineage>
        <taxon>Bacteria</taxon>
        <taxon>Pseudomonadati</taxon>
        <taxon>Pseudomonadota</taxon>
        <taxon>Gammaproteobacteria</taxon>
        <taxon>Enterobacterales</taxon>
        <taxon>Erwiniaceae</taxon>
        <taxon>Erwinia</taxon>
    </lineage>
</organism>
<name>B2VGY9_ERWT9</name>
<sequence>MPCLPAKKKYHIDRDITFSVYDDNKDGIMTVELLDMVKKPGDNVPDEAMWNKQFSSGLRYYPLILKTKNDDIIITEKGAPLYVCSKKVK</sequence>
<gene>
    <name evidence="1" type="ordered locus">ETA_02570</name>
</gene>
<dbReference type="Proteomes" id="UP000001726">
    <property type="component" value="Chromosome"/>
</dbReference>
<protein>
    <submittedName>
        <fullName evidence="1">Uncharacterized protein</fullName>
    </submittedName>
</protein>
<evidence type="ECO:0000313" key="1">
    <source>
        <dbReference type="EMBL" id="CAO95303.1"/>
    </source>
</evidence>
<proteinExistence type="predicted"/>
<dbReference type="KEGG" id="eta:ETA_02570"/>
<evidence type="ECO:0000313" key="2">
    <source>
        <dbReference type="Proteomes" id="UP000001726"/>
    </source>
</evidence>
<dbReference type="AlphaFoldDB" id="B2VGY9"/>
<dbReference type="EMBL" id="CU468135">
    <property type="protein sequence ID" value="CAO95303.1"/>
    <property type="molecule type" value="Genomic_DNA"/>
</dbReference>
<dbReference type="HOGENOM" id="CLU_2450067_0_0_6"/>
<reference evidence="1 2" key="1">
    <citation type="journal article" date="2008" name="Environ. Microbiol.">
        <title>The genome of Erwinia tasmaniensis strain Et1/99, a non-pathogenic bacterium in the genus Erwinia.</title>
        <authorList>
            <person name="Kube M."/>
            <person name="Migdoll A.M."/>
            <person name="Mueller I."/>
            <person name="Kuhl H."/>
            <person name="Beck A."/>
            <person name="Reinhardt R."/>
            <person name="Geider K."/>
        </authorList>
    </citation>
    <scope>NUCLEOTIDE SEQUENCE [LARGE SCALE GENOMIC DNA]</scope>
    <source>
        <strain evidence="2">DSM 17950 / CFBP 7177 / CIP 109463 / NCPPB 4357 / Et1/99</strain>
    </source>
</reference>
<accession>B2VGY9</accession>